<evidence type="ECO:0000256" key="1">
    <source>
        <dbReference type="ARBA" id="ARBA00009624"/>
    </source>
</evidence>
<dbReference type="PANTHER" id="PTHR11743:SF35">
    <property type="entry name" value="PORIN_VOLTAGE-DEPENDENT ANION-SELECTIVE CHANNEL PROTEIN"/>
    <property type="match status" value="1"/>
</dbReference>
<keyword evidence="3" id="KW-1185">Reference proteome</keyword>
<dbReference type="GO" id="GO:0005741">
    <property type="term" value="C:mitochondrial outer membrane"/>
    <property type="evidence" value="ECO:0000318"/>
    <property type="project" value="GO_Central"/>
</dbReference>
<dbReference type="InterPro" id="IPR023614">
    <property type="entry name" value="Porin_dom_sf"/>
</dbReference>
<comment type="similarity">
    <text evidence="1">Belongs to the eukaryotic mitochondrial porin (TC 1.B.8.1) family.</text>
</comment>
<organism evidence="2 3">
    <name type="scientific">Ricinus communis</name>
    <name type="common">Castor bean</name>
    <dbReference type="NCBI Taxonomy" id="3988"/>
    <lineage>
        <taxon>Eukaryota</taxon>
        <taxon>Viridiplantae</taxon>
        <taxon>Streptophyta</taxon>
        <taxon>Embryophyta</taxon>
        <taxon>Tracheophyta</taxon>
        <taxon>Spermatophyta</taxon>
        <taxon>Magnoliopsida</taxon>
        <taxon>eudicotyledons</taxon>
        <taxon>Gunneridae</taxon>
        <taxon>Pentapetalae</taxon>
        <taxon>rosids</taxon>
        <taxon>fabids</taxon>
        <taxon>Malpighiales</taxon>
        <taxon>Euphorbiaceae</taxon>
        <taxon>Acalyphoideae</taxon>
        <taxon>Acalypheae</taxon>
        <taxon>Ricinus</taxon>
    </lineage>
</organism>
<dbReference type="AlphaFoldDB" id="B9R946"/>
<dbReference type="OMA" id="CPGLYFD"/>
<dbReference type="eggNOG" id="KOG3126">
    <property type="taxonomic scope" value="Eukaryota"/>
</dbReference>
<dbReference type="OrthoDB" id="7827681at2759"/>
<protein>
    <submittedName>
        <fullName evidence="2">Voltage-dependent anion-selective channel, putative</fullName>
    </submittedName>
</protein>
<dbReference type="InterPro" id="IPR001925">
    <property type="entry name" value="Porin_Euk"/>
</dbReference>
<name>B9R946_RICCO</name>
<dbReference type="KEGG" id="rcu:8277363"/>
<dbReference type="InParanoid" id="B9R946"/>
<accession>B9R946</accession>
<dbReference type="InterPro" id="IPR027246">
    <property type="entry name" value="Porin_Euk/Tom40"/>
</dbReference>
<evidence type="ECO:0000313" key="2">
    <source>
        <dbReference type="EMBL" id="EEF52123.1"/>
    </source>
</evidence>
<dbReference type="STRING" id="3988.B9R946"/>
<gene>
    <name evidence="2" type="ORF">RCOM_1513700</name>
</gene>
<sequence length="251" mass="27773">MSKGPGLYQDIGKKARDLLYGDYAHHPRTHFGYKDIRWNFDLSCQTPEILPGVSTYFRFLVPDSGRVELRFLHEYFGIAAGVGVKSYEEGSFKGDGYFPVVNLSGVAGNTLFSLGTDITFNVAQGSFDEFSAGMSFNSPFIISSVNLDDKLDAVKASCYYSFNHLTRTAVAAELKHNFSTTGRTTITFGAQHSMFPSTLMKARVNTDAKLGALFKLEMWEKLLIAFTGEMDFMASDSDKISKLGVSMAFNL</sequence>
<evidence type="ECO:0000313" key="3">
    <source>
        <dbReference type="Proteomes" id="UP000008311"/>
    </source>
</evidence>
<dbReference type="Pfam" id="PF01459">
    <property type="entry name" value="Porin_3"/>
    <property type="match status" value="1"/>
</dbReference>
<dbReference type="Gene3D" id="2.40.160.10">
    <property type="entry name" value="Porin"/>
    <property type="match status" value="1"/>
</dbReference>
<dbReference type="EMBL" id="EQ973773">
    <property type="protein sequence ID" value="EEF52123.1"/>
    <property type="molecule type" value="Genomic_DNA"/>
</dbReference>
<dbReference type="Proteomes" id="UP000008311">
    <property type="component" value="Unassembled WGS sequence"/>
</dbReference>
<reference evidence="3" key="1">
    <citation type="journal article" date="2010" name="Nat. Biotechnol.">
        <title>Draft genome sequence of the oilseed species Ricinus communis.</title>
        <authorList>
            <person name="Chan A.P."/>
            <person name="Crabtree J."/>
            <person name="Zhao Q."/>
            <person name="Lorenzi H."/>
            <person name="Orvis J."/>
            <person name="Puiu D."/>
            <person name="Melake-Berhan A."/>
            <person name="Jones K.M."/>
            <person name="Redman J."/>
            <person name="Chen G."/>
            <person name="Cahoon E.B."/>
            <person name="Gedil M."/>
            <person name="Stanke M."/>
            <person name="Haas B.J."/>
            <person name="Wortman J.R."/>
            <person name="Fraser-Liggett C.M."/>
            <person name="Ravel J."/>
            <person name="Rabinowicz P.D."/>
        </authorList>
    </citation>
    <scope>NUCLEOTIDE SEQUENCE [LARGE SCALE GENOMIC DNA]</scope>
    <source>
        <strain evidence="3">cv. Hale</strain>
    </source>
</reference>
<dbReference type="GO" id="GO:0008308">
    <property type="term" value="F:voltage-gated monoatomic anion channel activity"/>
    <property type="evidence" value="ECO:0000318"/>
    <property type="project" value="GO_Central"/>
</dbReference>
<proteinExistence type="inferred from homology"/>
<dbReference type="PANTHER" id="PTHR11743">
    <property type="entry name" value="VOLTAGE-DEPENDENT ANION-SELECTIVE CHANNEL"/>
    <property type="match status" value="1"/>
</dbReference>